<evidence type="ECO:0000256" key="10">
    <source>
        <dbReference type="SAM" id="Phobius"/>
    </source>
</evidence>
<keyword evidence="7 10" id="KW-0472">Membrane</keyword>
<dbReference type="PROSITE" id="PS50850">
    <property type="entry name" value="MFS"/>
    <property type="match status" value="1"/>
</dbReference>
<evidence type="ECO:0000256" key="5">
    <source>
        <dbReference type="ARBA" id="ARBA00022692"/>
    </source>
</evidence>
<feature type="transmembrane region" description="Helical" evidence="10">
    <location>
        <begin position="61"/>
        <end position="88"/>
    </location>
</feature>
<dbReference type="GO" id="GO:0005886">
    <property type="term" value="C:plasma membrane"/>
    <property type="evidence" value="ECO:0007669"/>
    <property type="project" value="TreeGrafter"/>
</dbReference>
<dbReference type="FunFam" id="1.20.1250.20:FF:000044">
    <property type="entry name" value="Hexose transporter Hxt3p"/>
    <property type="match status" value="1"/>
</dbReference>
<dbReference type="InterPro" id="IPR003663">
    <property type="entry name" value="Sugar/inositol_transpt"/>
</dbReference>
<dbReference type="InterPro" id="IPR005829">
    <property type="entry name" value="Sugar_transporter_CS"/>
</dbReference>
<comment type="similarity">
    <text evidence="2 8">Belongs to the major facilitator superfamily. Sugar transporter (TC 2.A.1.1) family.</text>
</comment>
<dbReference type="EMBL" id="OX365910">
    <property type="protein sequence ID" value="CAI4050717.1"/>
    <property type="molecule type" value="Genomic_DNA"/>
</dbReference>
<evidence type="ECO:0000256" key="4">
    <source>
        <dbReference type="ARBA" id="ARBA00022597"/>
    </source>
</evidence>
<feature type="transmembrane region" description="Helical" evidence="10">
    <location>
        <begin position="490"/>
        <end position="511"/>
    </location>
</feature>
<feature type="transmembrane region" description="Helical" evidence="10">
    <location>
        <begin position="356"/>
        <end position="375"/>
    </location>
</feature>
<proteinExistence type="inferred from homology"/>
<dbReference type="RefSeq" id="XP_056084880.1">
    <property type="nucleotide sequence ID" value="XM_056231019.1"/>
</dbReference>
<dbReference type="Pfam" id="PF00083">
    <property type="entry name" value="Sugar_tr"/>
    <property type="match status" value="1"/>
</dbReference>
<feature type="transmembrane region" description="Helical" evidence="10">
    <location>
        <begin position="167"/>
        <end position="188"/>
    </location>
</feature>
<dbReference type="CDD" id="cd17356">
    <property type="entry name" value="MFS_HXT"/>
    <property type="match status" value="1"/>
</dbReference>
<protein>
    <recommendedName>
        <fullName evidence="11">Major facilitator superfamily (MFS) profile domain-containing protein</fullName>
    </recommendedName>
</protein>
<dbReference type="AlphaFoldDB" id="A0AA35J6N0"/>
<dbReference type="NCBIfam" id="TIGR00879">
    <property type="entry name" value="SP"/>
    <property type="match status" value="1"/>
</dbReference>
<feature type="transmembrane region" description="Helical" evidence="10">
    <location>
        <begin position="462"/>
        <end position="484"/>
    </location>
</feature>
<feature type="transmembrane region" description="Helical" evidence="10">
    <location>
        <begin position="136"/>
        <end position="155"/>
    </location>
</feature>
<dbReference type="PROSITE" id="PS00217">
    <property type="entry name" value="SUGAR_TRANSPORT_2"/>
    <property type="match status" value="1"/>
</dbReference>
<feature type="region of interest" description="Disordered" evidence="9">
    <location>
        <begin position="1"/>
        <end position="38"/>
    </location>
</feature>
<evidence type="ECO:0000256" key="2">
    <source>
        <dbReference type="ARBA" id="ARBA00010992"/>
    </source>
</evidence>
<keyword evidence="6 10" id="KW-1133">Transmembrane helix</keyword>
<feature type="transmembrane region" description="Helical" evidence="10">
    <location>
        <begin position="233"/>
        <end position="252"/>
    </location>
</feature>
<evidence type="ECO:0000256" key="8">
    <source>
        <dbReference type="RuleBase" id="RU003346"/>
    </source>
</evidence>
<reference evidence="12" key="1">
    <citation type="submission" date="2022-10" db="EMBL/GenBank/DDBJ databases">
        <authorList>
            <person name="Byrne P K."/>
        </authorList>
    </citation>
    <scope>NUCLEOTIDE SEQUENCE</scope>
    <source>
        <strain evidence="12">IFO1802</strain>
    </source>
</reference>
<feature type="transmembrane region" description="Helical" evidence="10">
    <location>
        <begin position="109"/>
        <end position="130"/>
    </location>
</feature>
<gene>
    <name evidence="12" type="primary">SKDI15G0070</name>
    <name evidence="12" type="ORF">SKDI_15G0070</name>
</gene>
<evidence type="ECO:0000256" key="1">
    <source>
        <dbReference type="ARBA" id="ARBA00004141"/>
    </source>
</evidence>
<dbReference type="InterPro" id="IPR020846">
    <property type="entry name" value="MFS_dom"/>
</dbReference>
<name>A0AA35J6N0_SACK1</name>
<dbReference type="InterPro" id="IPR036259">
    <property type="entry name" value="MFS_trans_sf"/>
</dbReference>
<evidence type="ECO:0000256" key="7">
    <source>
        <dbReference type="ARBA" id="ARBA00023136"/>
    </source>
</evidence>
<keyword evidence="3 8" id="KW-0813">Transport</keyword>
<keyword evidence="5 10" id="KW-0812">Transmembrane</keyword>
<feature type="transmembrane region" description="Helical" evidence="10">
    <location>
        <begin position="387"/>
        <end position="409"/>
    </location>
</feature>
<dbReference type="PANTHER" id="PTHR48022">
    <property type="entry name" value="PLASTIDIC GLUCOSE TRANSPORTER 4"/>
    <property type="match status" value="1"/>
</dbReference>
<dbReference type="PRINTS" id="PR00171">
    <property type="entry name" value="SUGRTRNSPORT"/>
</dbReference>
<dbReference type="SUPFAM" id="SSF103473">
    <property type="entry name" value="MFS general substrate transporter"/>
    <property type="match status" value="1"/>
</dbReference>
<sequence length="567" mass="62637">MSNIGDTPADDPSATNSNAQSAATAPSIMTKHDDSKGSLDLATSENPIDLPQKPLSAYTTVAILCLMIAFGGFIFGWDTGTISGFVNLSDFVKRFGQKNGKGDYYLSKVRMGLIVSIFNIGCAIGGIVLSKVGDVYGRRIGLITVTAIYVVGILIQITSINKWYQYFIGRIISGLGVGGIAVLSPMLISEVSPKHIRGTLVQLYQLMGTMGIFLGYCTNYGTKNYHDSTQWRVGLGLCFAWALFMVSGMMFVPESPRYLIEVGKDEEAKRSLSKSNKVSVDDPALLVEYDTIKAGIEVEKLAGNASWAELLSTKTKVFQRVLMGVMIQSLQQLTGDNYFFYYGTTIFKSVGLKDSFQTSIIIGVVNFFSSFIAVYTIERFGRRTCLLWGAASMVCCFTVFASVGVTKLWPQGSSHQDITSQGAGNCMIVFTMFFIFSFATTWAGGCYVIVAETFPLRVKSRGMAIATAANWMWGFLISFFTPFITGAINFYYGYVFLGCLVFSYFYVFFFVPETKGLTLEEVNTMWMEGIPPWKSAAWVPPERRTADYDADAINHDDRPAYKMFFSK</sequence>
<dbReference type="GO" id="GO:0005351">
    <property type="term" value="F:carbohydrate:proton symporter activity"/>
    <property type="evidence" value="ECO:0007669"/>
    <property type="project" value="TreeGrafter"/>
</dbReference>
<evidence type="ECO:0000313" key="12">
    <source>
        <dbReference type="EMBL" id="CAI4050717.1"/>
    </source>
</evidence>
<dbReference type="Proteomes" id="UP001162087">
    <property type="component" value="Chromosome 15"/>
</dbReference>
<dbReference type="PROSITE" id="PS00216">
    <property type="entry name" value="SUGAR_TRANSPORT_1"/>
    <property type="match status" value="1"/>
</dbReference>
<dbReference type="PANTHER" id="PTHR48022:SF75">
    <property type="entry name" value="GALACTOSE TRANSPORTER-RELATED"/>
    <property type="match status" value="1"/>
</dbReference>
<evidence type="ECO:0000256" key="3">
    <source>
        <dbReference type="ARBA" id="ARBA00022448"/>
    </source>
</evidence>
<dbReference type="InterPro" id="IPR005828">
    <property type="entry name" value="MFS_sugar_transport-like"/>
</dbReference>
<feature type="transmembrane region" description="Helical" evidence="10">
    <location>
        <begin position="200"/>
        <end position="221"/>
    </location>
</feature>
<feature type="compositionally biased region" description="Low complexity" evidence="9">
    <location>
        <begin position="12"/>
        <end position="27"/>
    </location>
</feature>
<feature type="domain" description="Major facilitator superfamily (MFS) profile" evidence="11">
    <location>
        <begin position="64"/>
        <end position="515"/>
    </location>
</feature>
<comment type="subcellular location">
    <subcellularLocation>
        <location evidence="1">Membrane</location>
        <topology evidence="1">Multi-pass membrane protein</topology>
    </subcellularLocation>
</comment>
<keyword evidence="13" id="KW-1185">Reference proteome</keyword>
<dbReference type="Gene3D" id="1.20.1250.20">
    <property type="entry name" value="MFS general substrate transporter like domains"/>
    <property type="match status" value="1"/>
</dbReference>
<dbReference type="GeneID" id="80926905"/>
<evidence type="ECO:0000259" key="11">
    <source>
        <dbReference type="PROSITE" id="PS50850"/>
    </source>
</evidence>
<evidence type="ECO:0000256" key="9">
    <source>
        <dbReference type="SAM" id="MobiDB-lite"/>
    </source>
</evidence>
<feature type="transmembrane region" description="Helical" evidence="10">
    <location>
        <begin position="429"/>
        <end position="450"/>
    </location>
</feature>
<dbReference type="InterPro" id="IPR050360">
    <property type="entry name" value="MFS_Sugar_Transporters"/>
</dbReference>
<keyword evidence="4" id="KW-0762">Sugar transport</keyword>
<dbReference type="GO" id="GO:0055056">
    <property type="term" value="F:D-glucose transmembrane transporter activity"/>
    <property type="evidence" value="ECO:0007669"/>
    <property type="project" value="UniProtKB-ARBA"/>
</dbReference>
<organism evidence="12 13">
    <name type="scientific">Saccharomyces kudriavzevii (strain ATCC MYA-4449 / AS 2.2408 / CBS 8840 / NBRC 1802 / NCYC 2889)</name>
    <name type="common">Yeast</name>
    <dbReference type="NCBI Taxonomy" id="226230"/>
    <lineage>
        <taxon>Eukaryota</taxon>
        <taxon>Fungi</taxon>
        <taxon>Dikarya</taxon>
        <taxon>Ascomycota</taxon>
        <taxon>Saccharomycotina</taxon>
        <taxon>Saccharomycetes</taxon>
        <taxon>Saccharomycetales</taxon>
        <taxon>Saccharomycetaceae</taxon>
        <taxon>Saccharomyces</taxon>
    </lineage>
</organism>
<evidence type="ECO:0000313" key="13">
    <source>
        <dbReference type="Proteomes" id="UP001162087"/>
    </source>
</evidence>
<evidence type="ECO:0000256" key="6">
    <source>
        <dbReference type="ARBA" id="ARBA00022989"/>
    </source>
</evidence>
<accession>A0AA35J6N0</accession>